<comment type="caution">
    <text evidence="2">The sequence shown here is derived from an EMBL/GenBank/DDBJ whole genome shotgun (WGS) entry which is preliminary data.</text>
</comment>
<evidence type="ECO:0000259" key="1">
    <source>
        <dbReference type="Pfam" id="PF13360"/>
    </source>
</evidence>
<dbReference type="SMART" id="SM00564">
    <property type="entry name" value="PQQ"/>
    <property type="match status" value="2"/>
</dbReference>
<organism evidence="2 3">
    <name type="scientific">Natronococcus amylolyticus DSM 10524</name>
    <dbReference type="NCBI Taxonomy" id="1227497"/>
    <lineage>
        <taxon>Archaea</taxon>
        <taxon>Methanobacteriati</taxon>
        <taxon>Methanobacteriota</taxon>
        <taxon>Stenosarchaea group</taxon>
        <taxon>Halobacteria</taxon>
        <taxon>Halobacteriales</taxon>
        <taxon>Natrialbaceae</taxon>
        <taxon>Natronococcus</taxon>
    </lineage>
</organism>
<gene>
    <name evidence="2" type="ORF">C491_14692</name>
</gene>
<dbReference type="SUPFAM" id="SSF50998">
    <property type="entry name" value="Quinoprotein alcohol dehydrogenase-like"/>
    <property type="match status" value="1"/>
</dbReference>
<dbReference type="Gene3D" id="2.130.10.10">
    <property type="entry name" value="YVTN repeat-like/Quinoprotein amine dehydrogenase"/>
    <property type="match status" value="1"/>
</dbReference>
<protein>
    <recommendedName>
        <fullName evidence="1">Pyrrolo-quinoline quinone repeat domain-containing protein</fullName>
    </recommendedName>
</protein>
<dbReference type="AlphaFoldDB" id="L9X350"/>
<dbReference type="Pfam" id="PF13360">
    <property type="entry name" value="PQQ_2"/>
    <property type="match status" value="1"/>
</dbReference>
<dbReference type="EMBL" id="AOIB01000028">
    <property type="protein sequence ID" value="ELY56204.1"/>
    <property type="molecule type" value="Genomic_DNA"/>
</dbReference>
<sequence length="272" mass="28317">MDADMYGSLDLTEDDGPALQHPELWDLDATADGTTIASVSSPVTGPGTVAASANGEIQWETDLSESVGQTVAITDEGDYVAVGAGRCSGDDIERYGSAGVKLYDSTGAEQWTHETDEDVISVNIGSERELVVAGTDDGKTIVLDLEGNVVWETDSYGGWVYLSSDGSTIVTSEGDGTLHAVDAETGNEQWTASVGFWGAEDVSVSDNGDRVLVADRGNGGIAVVDSGDLIWENSYDVGPAVGAISGDGSTWSISVQDNDNQSGEVEIYRDGS</sequence>
<dbReference type="InterPro" id="IPR015943">
    <property type="entry name" value="WD40/YVTN_repeat-like_dom_sf"/>
</dbReference>
<feature type="domain" description="Pyrrolo-quinoline quinone repeat" evidence="1">
    <location>
        <begin position="147"/>
        <end position="251"/>
    </location>
</feature>
<keyword evidence="3" id="KW-1185">Reference proteome</keyword>
<evidence type="ECO:0000313" key="3">
    <source>
        <dbReference type="Proteomes" id="UP000011688"/>
    </source>
</evidence>
<evidence type="ECO:0000313" key="2">
    <source>
        <dbReference type="EMBL" id="ELY56204.1"/>
    </source>
</evidence>
<proteinExistence type="predicted"/>
<accession>L9X350</accession>
<name>L9X350_9EURY</name>
<dbReference type="eggNOG" id="arCOG02491">
    <property type="taxonomic scope" value="Archaea"/>
</dbReference>
<reference evidence="2 3" key="1">
    <citation type="journal article" date="2014" name="PLoS Genet.">
        <title>Phylogenetically driven sequencing of extremely halophilic archaea reveals strategies for static and dynamic osmo-response.</title>
        <authorList>
            <person name="Becker E.A."/>
            <person name="Seitzer P.M."/>
            <person name="Tritt A."/>
            <person name="Larsen D."/>
            <person name="Krusor M."/>
            <person name="Yao A.I."/>
            <person name="Wu D."/>
            <person name="Madern D."/>
            <person name="Eisen J.A."/>
            <person name="Darling A.E."/>
            <person name="Facciotti M.T."/>
        </authorList>
    </citation>
    <scope>NUCLEOTIDE SEQUENCE [LARGE SCALE GENOMIC DNA]</scope>
    <source>
        <strain evidence="2 3">DSM 10524</strain>
    </source>
</reference>
<dbReference type="InterPro" id="IPR002372">
    <property type="entry name" value="PQQ_rpt_dom"/>
</dbReference>
<dbReference type="STRING" id="1227497.C491_14692"/>
<dbReference type="InterPro" id="IPR018391">
    <property type="entry name" value="PQQ_b-propeller_rpt"/>
</dbReference>
<dbReference type="InterPro" id="IPR011047">
    <property type="entry name" value="Quinoprotein_ADH-like_sf"/>
</dbReference>
<dbReference type="Proteomes" id="UP000011688">
    <property type="component" value="Unassembled WGS sequence"/>
</dbReference>